<dbReference type="KEGG" id="bsi:BS1330_II0687"/>
<protein>
    <submittedName>
        <fullName evidence="1">Uncharacterized protein</fullName>
    </submittedName>
</protein>
<evidence type="ECO:0000313" key="2">
    <source>
        <dbReference type="Proteomes" id="UP000007104"/>
    </source>
</evidence>
<dbReference type="PATRIC" id="fig|204722.21.peg.2381"/>
<sequence>MACESASISGARGLENCFSYRRWGVSPRPENKPAHHCASTRKLCTDPEFVQRFEEGTQKIYPSGKTHSSTANIINEIRKINI</sequence>
<reference evidence="1 2" key="1">
    <citation type="journal article" date="2011" name="J. Bacteriol.">
        <title>Revised genome sequence of Brucella suis 1330.</title>
        <authorList>
            <person name="Tae H."/>
            <person name="Shallom S."/>
            <person name="Settlage R."/>
            <person name="Preston D."/>
            <person name="Adams L.G."/>
            <person name="Garner H.R."/>
        </authorList>
    </citation>
    <scope>NUCLEOTIDE SEQUENCE [LARGE SCALE GENOMIC DNA]</scope>
    <source>
        <strain evidence="1 2">1330</strain>
    </source>
</reference>
<gene>
    <name evidence="1" type="ordered locus">BS1330_II0687</name>
</gene>
<proteinExistence type="predicted"/>
<accession>A0A0H3G6U0</accession>
<organism evidence="1 2">
    <name type="scientific">Brucella suis biovar 1 (strain 1330)</name>
    <dbReference type="NCBI Taxonomy" id="204722"/>
    <lineage>
        <taxon>Bacteria</taxon>
        <taxon>Pseudomonadati</taxon>
        <taxon>Pseudomonadota</taxon>
        <taxon>Alphaproteobacteria</taxon>
        <taxon>Hyphomicrobiales</taxon>
        <taxon>Brucellaceae</taxon>
        <taxon>Brucella/Ochrobactrum group</taxon>
        <taxon>Brucella</taxon>
    </lineage>
</organism>
<name>A0A0H3G6U0_BRUSU</name>
<dbReference type="Proteomes" id="UP000007104">
    <property type="component" value="Chromosome II"/>
</dbReference>
<keyword evidence="2" id="KW-1185">Reference proteome</keyword>
<dbReference type="EMBL" id="CP002998">
    <property type="protein sequence ID" value="AEM20155.1"/>
    <property type="molecule type" value="Genomic_DNA"/>
</dbReference>
<evidence type="ECO:0000313" key="1">
    <source>
        <dbReference type="EMBL" id="AEM20155.1"/>
    </source>
</evidence>
<dbReference type="HOGENOM" id="CLU_2551680_0_0_5"/>
<dbReference type="AlphaFoldDB" id="A0A0H3G6U0"/>
<dbReference type="KEGG" id="bms:BRA0694"/>